<dbReference type="SUPFAM" id="SSF48366">
    <property type="entry name" value="Ras GEF"/>
    <property type="match status" value="1"/>
</dbReference>
<evidence type="ECO:0000259" key="11">
    <source>
        <dbReference type="PROSITE" id="PS50009"/>
    </source>
</evidence>
<feature type="region of interest" description="Disordered" evidence="8">
    <location>
        <begin position="1771"/>
        <end position="1802"/>
    </location>
</feature>
<evidence type="ECO:0000256" key="5">
    <source>
        <dbReference type="ARBA" id="ARBA00023224"/>
    </source>
</evidence>
<feature type="region of interest" description="Disordered" evidence="8">
    <location>
        <begin position="229"/>
        <end position="286"/>
    </location>
</feature>
<dbReference type="Pfam" id="PF00388">
    <property type="entry name" value="PI-PLC-X"/>
    <property type="match status" value="1"/>
</dbReference>
<feature type="compositionally biased region" description="Polar residues" evidence="8">
    <location>
        <begin position="1259"/>
        <end position="1271"/>
    </location>
</feature>
<feature type="region of interest" description="Disordered" evidence="8">
    <location>
        <begin position="1212"/>
        <end position="1233"/>
    </location>
</feature>
<dbReference type="PANTHER" id="PTHR10336">
    <property type="entry name" value="PHOSPHOINOSITIDE-SPECIFIC PHOSPHOLIPASE C FAMILY PROTEIN"/>
    <property type="match status" value="1"/>
</dbReference>
<dbReference type="SUPFAM" id="SSF54236">
    <property type="entry name" value="Ubiquitin-like"/>
    <property type="match status" value="2"/>
</dbReference>
<evidence type="ECO:0000256" key="4">
    <source>
        <dbReference type="ARBA" id="ARBA00023098"/>
    </source>
</evidence>
<dbReference type="EC" id="3.1.4.11" evidence="1 7"/>
<feature type="region of interest" description="Disordered" evidence="8">
    <location>
        <begin position="1142"/>
        <end position="1168"/>
    </location>
</feature>
<dbReference type="PROSITE" id="PS50004">
    <property type="entry name" value="C2"/>
    <property type="match status" value="1"/>
</dbReference>
<reference evidence="13" key="1">
    <citation type="submission" date="2022-02" db="EMBL/GenBank/DDBJ databases">
        <authorList>
            <person name="King R."/>
        </authorList>
    </citation>
    <scope>NUCLEOTIDE SEQUENCE</scope>
</reference>
<dbReference type="FunFam" id="2.60.40.150:FF:000183">
    <property type="entry name" value="Phosphoinositide phospholipase C"/>
    <property type="match status" value="1"/>
</dbReference>
<dbReference type="InterPro" id="IPR000008">
    <property type="entry name" value="C2_dom"/>
</dbReference>
<feature type="region of interest" description="Disordered" evidence="8">
    <location>
        <begin position="1256"/>
        <end position="1297"/>
    </location>
</feature>
<dbReference type="Pfam" id="PF00788">
    <property type="entry name" value="RA"/>
    <property type="match status" value="2"/>
</dbReference>
<feature type="compositionally biased region" description="Polar residues" evidence="8">
    <location>
        <begin position="639"/>
        <end position="654"/>
    </location>
</feature>
<evidence type="ECO:0000256" key="1">
    <source>
        <dbReference type="ARBA" id="ARBA00012368"/>
    </source>
</evidence>
<name>A0A9P0I6S4_SPOLI</name>
<dbReference type="InterPro" id="IPR000159">
    <property type="entry name" value="RA_dom"/>
</dbReference>
<dbReference type="GO" id="GO:0007186">
    <property type="term" value="P:G protein-coupled receptor signaling pathway"/>
    <property type="evidence" value="ECO:0007669"/>
    <property type="project" value="TreeGrafter"/>
</dbReference>
<feature type="compositionally biased region" description="Acidic residues" evidence="8">
    <location>
        <begin position="18"/>
        <end position="31"/>
    </location>
</feature>
<evidence type="ECO:0000259" key="9">
    <source>
        <dbReference type="PROSITE" id="PS50004"/>
    </source>
</evidence>
<dbReference type="Proteomes" id="UP001153321">
    <property type="component" value="Chromosome 25"/>
</dbReference>
<evidence type="ECO:0000256" key="7">
    <source>
        <dbReference type="RuleBase" id="RU361133"/>
    </source>
</evidence>
<keyword evidence="4 7" id="KW-0443">Lipid metabolism</keyword>
<dbReference type="Pfam" id="PF00387">
    <property type="entry name" value="PI-PLC-Y"/>
    <property type="match status" value="1"/>
</dbReference>
<feature type="compositionally biased region" description="Low complexity" evidence="8">
    <location>
        <begin position="1278"/>
        <end position="1291"/>
    </location>
</feature>
<keyword evidence="6" id="KW-0344">Guanine-nucleotide releasing factor</keyword>
<feature type="region of interest" description="Disordered" evidence="8">
    <location>
        <begin position="1"/>
        <end position="31"/>
    </location>
</feature>
<dbReference type="Gene3D" id="1.10.238.10">
    <property type="entry name" value="EF-hand"/>
    <property type="match status" value="1"/>
</dbReference>
<dbReference type="EMBL" id="LR824556">
    <property type="protein sequence ID" value="CAH1642128.1"/>
    <property type="molecule type" value="Genomic_DNA"/>
</dbReference>
<feature type="region of interest" description="Disordered" evidence="8">
    <location>
        <begin position="639"/>
        <end position="722"/>
    </location>
</feature>
<feature type="domain" description="Ras-associating" evidence="12">
    <location>
        <begin position="1803"/>
        <end position="1878"/>
    </location>
</feature>
<dbReference type="SUPFAM" id="SSF47473">
    <property type="entry name" value="EF-hand"/>
    <property type="match status" value="1"/>
</dbReference>
<feature type="compositionally biased region" description="Low complexity" evidence="8">
    <location>
        <begin position="1781"/>
        <end position="1790"/>
    </location>
</feature>
<feature type="domain" description="Ras-associating" evidence="12">
    <location>
        <begin position="1567"/>
        <end position="1655"/>
    </location>
</feature>
<evidence type="ECO:0000256" key="3">
    <source>
        <dbReference type="ARBA" id="ARBA00022963"/>
    </source>
</evidence>
<dbReference type="Gene3D" id="3.20.20.190">
    <property type="entry name" value="Phosphatidylinositol (PI) phosphodiesterase"/>
    <property type="match status" value="1"/>
</dbReference>
<dbReference type="GO" id="GO:0005085">
    <property type="term" value="F:guanyl-nucleotide exchange factor activity"/>
    <property type="evidence" value="ECO:0007669"/>
    <property type="project" value="UniProtKB-KW"/>
</dbReference>
<sequence length="2011" mass="222989">MRDGSKPKPSGSATAQGFDDEGSSAPEETNDEELASLKNILRFPEEVALRLTDTEYQLFYQVPPIDYLRQVTLDLGGEGVLGAVNERHMIRRTPPSHSASKSSVRALIRRFNAVSGWVTELVLSHSSLEDRKAALACVLRVALTCWNIGNFNGAMEIVAGLKSHKLKSFWFSISDESLPALDFLSAALLSAEYERALGRALAMPECRLIPFFGAFLRELREILAASPSLTGSHSVGGTPTHRREFKRDSMKDDRGSLKRDTRRESGKRMDQSTTTSPMRDSCKRDSRLTDSNKQVYIASFDEEGEQTPGWRRVGPEGLVNLEKVYRTQAVMDHIASFHQHHYALARSNAPIFGDFLRAAMLTCEEPVFSHSTSKTNGDFENEALYELEGTGYCPVQPLPHDHGVTMFPLAPQNGERMDRHILQIMHHGTACVVTEAEWGGTLAQLRLERACALLAWCRTAHQPHAQHGETPSENMTQPEVSLSYNPEEVIPLKYTANLAHENEAGIVGEEGFIDLQCVKDMRLGGKLLEPRDVAELTACARRHGLETCSHGPHIISLVYGRTLSDNRTVHFVLPAYSYRVWAVGLHSVIRALMSQAKLADRSLAWLKNKYTALYYEDGCCCEPLVSDAIRVFGGRESTCGSSSHSTPVKGTYTDSHSDSLRGSGIKFKKNKSTSELKTSSPKSFVSTHTSGTRSEDEVIQGSPRHSSYSSSMSHHHSYGPRHSSLTAAATSIMAGSPNRSSLRRLETSERFWENLKHLRTGSVGYDTQLDFMDFVTLFRSFSLVMRSELRDIFDQLAVPRNRSPLFGAEKSRSSPELFRSRGIFRTGLLTRNGSLDLEPPSDKVGRKKAFDLLAAAALPGACPDVSGRVLSLPTLGKFCETRQNEIKTEQQLRDIIQRHEPDPGLRADNCLSFEGFVRFLTDKDNYAFVPEQMRANFLSKTSTSSEEEEEVHKSISKDMTGPLSQYYIASSHNTYLTGHQLKGESSVELYSQVLLTGCRCVELDCWDGDDGSPVIYHGHTFTTKIPFRRVVETIARSAFVASPYPLILSIENHCSLPQQQVMASTFEAVFGEKLVTSFLFEVDYTDEPRLPSPEQLKYKVLIKNKKLLPIESSPTMGLTGASSAQGYSGVLSTAFRSNGIRHTSTSLPEQSNRTSSIMSNQSAGSSLTEYFSDEDYDEDDEELDEKELHKILNSMEDKCGRTSLSLYQSFRRSEGDAETTSGSVKHAPTRKRSNQIARELSDMVTYVQAIKFRGLNPLSPRSSMKQPSNIAKETAPGSSFESSESSDSTSTIAQQPRPRCLNAPAVHHPCYRCSSVNEAIGKKICRKHPMALIAHTETQLVRTYPAGLRIDSSNFDPVTFWSCGVQLVALNYQTEDAAMAVNAAMYESNGCTGYVRKPSVMWDPGHIAYRRFNPMDKEFDGIHAAHLTLAVISGQYVAENVYSFYNAFVEVEILGVPADCKKIRTKVARKNALNPIWNETFSFKINFPELAFLRFDIFDADTNYMLSQRVIPLQCLRPGYRHVRLRSPTNQPLNMASLLIFSRCCEELAGESCRGDLEPTSPHERRKIHFLVVYAVARHEAYSILKVTQDTTANEAIAQCLTKAGVCRSARGSYVMVEEVPSRAPTQRVLAPHERVLRAASARPGARLLLKRVGDDPSSRAWLTSIRSASSDRNRDRSVPSDEESSTQDEEPRKPPDSFLVCVHNVSHEIPYAILKKAGSVGPYLAASIIKTDSGSNIFNNDRGMQQRSMNDLYWYLKRGPADGEHGWLPVRPETDPSVPRAPLRAIRPPRMGPNRADADSDLPVPLTASASYVVYQALTKARCHDDPKRFVLVEELEWGGRAGTGPQQRALADDEVVYAAQAGWKTLGRFVLQEKGSTAPLPRHRAAIARIQRGLSMTRGAIAGTTGFPLGGFSATDTISEGKTPVQTAYSDPTHCRRVSTAPLGKGIGRAKGHSDKDMRSYMQKRTSSREVHSEGETGGAGMSAGAEALAAQVARFKRLSLRKLRAWRS</sequence>
<dbReference type="Gene3D" id="2.60.40.150">
    <property type="entry name" value="C2 domain"/>
    <property type="match status" value="1"/>
</dbReference>
<keyword evidence="2 7" id="KW-0378">Hydrolase</keyword>
<dbReference type="InterPro" id="IPR000909">
    <property type="entry name" value="PLipase_C_PInositol-sp_X_dom"/>
</dbReference>
<dbReference type="Pfam" id="PF00617">
    <property type="entry name" value="RasGEF"/>
    <property type="match status" value="1"/>
</dbReference>
<dbReference type="InterPro" id="IPR001895">
    <property type="entry name" value="RASGEF_cat_dom"/>
</dbReference>
<dbReference type="PROSITE" id="PS50009">
    <property type="entry name" value="RASGEF_CAT"/>
    <property type="match status" value="1"/>
</dbReference>
<dbReference type="Gene3D" id="1.10.840.10">
    <property type="entry name" value="Ras guanine-nucleotide exchange factors catalytic domain"/>
    <property type="match status" value="1"/>
</dbReference>
<dbReference type="GO" id="GO:0051209">
    <property type="term" value="P:release of sequestered calcium ion into cytosol"/>
    <property type="evidence" value="ECO:0007669"/>
    <property type="project" value="TreeGrafter"/>
</dbReference>
<feature type="domain" description="PI-PLC Y-box" evidence="10">
    <location>
        <begin position="1240"/>
        <end position="1401"/>
    </location>
</feature>
<keyword evidence="14" id="KW-1185">Reference proteome</keyword>
<dbReference type="Pfam" id="PF09279">
    <property type="entry name" value="EF-hand_like"/>
    <property type="match status" value="1"/>
</dbReference>
<feature type="region of interest" description="Disordered" evidence="8">
    <location>
        <begin position="1941"/>
        <end position="1985"/>
    </location>
</feature>
<dbReference type="Pfam" id="PF00168">
    <property type="entry name" value="C2"/>
    <property type="match status" value="1"/>
</dbReference>
<feature type="region of interest" description="Disordered" evidence="8">
    <location>
        <begin position="1664"/>
        <end position="1698"/>
    </location>
</feature>
<dbReference type="SMART" id="SM00314">
    <property type="entry name" value="RA"/>
    <property type="match status" value="2"/>
</dbReference>
<feature type="domain" description="Ras-GEF" evidence="11">
    <location>
        <begin position="43"/>
        <end position="295"/>
    </location>
</feature>
<evidence type="ECO:0000313" key="14">
    <source>
        <dbReference type="Proteomes" id="UP001153321"/>
    </source>
</evidence>
<evidence type="ECO:0000256" key="2">
    <source>
        <dbReference type="ARBA" id="ARBA00022801"/>
    </source>
</evidence>
<dbReference type="PANTHER" id="PTHR10336:SF6">
    <property type="entry name" value="1-PHOSPHATIDYLINOSITOL 4,5-BISPHOSPHATE PHOSPHODIESTERASE EPSILON-1"/>
    <property type="match status" value="1"/>
</dbReference>
<evidence type="ECO:0000313" key="13">
    <source>
        <dbReference type="EMBL" id="CAH1642128.1"/>
    </source>
</evidence>
<feature type="compositionally biased region" description="Polar residues" evidence="8">
    <location>
        <begin position="673"/>
        <end position="692"/>
    </location>
</feature>
<dbReference type="GO" id="GO:0016042">
    <property type="term" value="P:lipid catabolic process"/>
    <property type="evidence" value="ECO:0007669"/>
    <property type="project" value="UniProtKB-KW"/>
</dbReference>
<dbReference type="SUPFAM" id="SSF51695">
    <property type="entry name" value="PLC-like phosphodiesterases"/>
    <property type="match status" value="1"/>
</dbReference>
<dbReference type="GO" id="GO:0046488">
    <property type="term" value="P:phosphatidylinositol metabolic process"/>
    <property type="evidence" value="ECO:0007669"/>
    <property type="project" value="TreeGrafter"/>
</dbReference>
<dbReference type="PROSITE" id="PS50007">
    <property type="entry name" value="PIPLC_X_DOMAIN"/>
    <property type="match status" value="1"/>
</dbReference>
<dbReference type="InterPro" id="IPR015359">
    <property type="entry name" value="PLC_EF-hand-like"/>
</dbReference>
<evidence type="ECO:0000259" key="12">
    <source>
        <dbReference type="PROSITE" id="PS50200"/>
    </source>
</evidence>
<dbReference type="SMART" id="SM00239">
    <property type="entry name" value="C2"/>
    <property type="match status" value="1"/>
</dbReference>
<feature type="domain" description="C2" evidence="9">
    <location>
        <begin position="1403"/>
        <end position="1533"/>
    </location>
</feature>
<accession>A0A9P0I6S4</accession>
<dbReference type="InterPro" id="IPR036964">
    <property type="entry name" value="RASGEF_cat_dom_sf"/>
</dbReference>
<dbReference type="InterPro" id="IPR011992">
    <property type="entry name" value="EF-hand-dom_pair"/>
</dbReference>
<dbReference type="Gene3D" id="3.10.20.90">
    <property type="entry name" value="Phosphatidylinositol 3-kinase Catalytic Subunit, Chain A, domain 1"/>
    <property type="match status" value="2"/>
</dbReference>
<dbReference type="FunFam" id="3.20.20.190:FF:000039">
    <property type="entry name" value="Phosphoinositide phospholipase C"/>
    <property type="match status" value="1"/>
</dbReference>
<evidence type="ECO:0000259" key="10">
    <source>
        <dbReference type="PROSITE" id="PS50008"/>
    </source>
</evidence>
<organism evidence="13 14">
    <name type="scientific">Spodoptera littoralis</name>
    <name type="common">Egyptian cotton leafworm</name>
    <dbReference type="NCBI Taxonomy" id="7109"/>
    <lineage>
        <taxon>Eukaryota</taxon>
        <taxon>Metazoa</taxon>
        <taxon>Ecdysozoa</taxon>
        <taxon>Arthropoda</taxon>
        <taxon>Hexapoda</taxon>
        <taxon>Insecta</taxon>
        <taxon>Pterygota</taxon>
        <taxon>Neoptera</taxon>
        <taxon>Endopterygota</taxon>
        <taxon>Lepidoptera</taxon>
        <taxon>Glossata</taxon>
        <taxon>Ditrysia</taxon>
        <taxon>Noctuoidea</taxon>
        <taxon>Noctuidae</taxon>
        <taxon>Amphipyrinae</taxon>
        <taxon>Spodoptera</taxon>
    </lineage>
</organism>
<gene>
    <name evidence="13" type="ORF">SPLIT_LOCUS7484</name>
</gene>
<feature type="compositionally biased region" description="Basic and acidic residues" evidence="8">
    <location>
        <begin position="241"/>
        <end position="270"/>
    </location>
</feature>
<dbReference type="PROSITE" id="PS50200">
    <property type="entry name" value="RA"/>
    <property type="match status" value="2"/>
</dbReference>
<dbReference type="InterPro" id="IPR001192">
    <property type="entry name" value="PI-PLC_fam"/>
</dbReference>
<dbReference type="InterPro" id="IPR023578">
    <property type="entry name" value="Ras_GEF_dom_sf"/>
</dbReference>
<dbReference type="SUPFAM" id="SSF49562">
    <property type="entry name" value="C2 domain (Calcium/lipid-binding domain, CaLB)"/>
    <property type="match status" value="1"/>
</dbReference>
<dbReference type="InterPro" id="IPR001711">
    <property type="entry name" value="PLipase_C_Pinositol-sp_Y"/>
</dbReference>
<dbReference type="SMART" id="SM00149">
    <property type="entry name" value="PLCYc"/>
    <property type="match status" value="1"/>
</dbReference>
<dbReference type="PROSITE" id="PS50008">
    <property type="entry name" value="PIPLC_Y_DOMAIN"/>
    <property type="match status" value="1"/>
</dbReference>
<protein>
    <recommendedName>
        <fullName evidence="1 7">Phosphoinositide phospholipase C</fullName>
        <ecNumber evidence="1 7">3.1.4.11</ecNumber>
    </recommendedName>
</protein>
<dbReference type="InterPro" id="IPR035892">
    <property type="entry name" value="C2_domain_sf"/>
</dbReference>
<feature type="compositionally biased region" description="Basic and acidic residues" evidence="8">
    <location>
        <begin position="1670"/>
        <end position="1680"/>
    </location>
</feature>
<proteinExistence type="predicted"/>
<dbReference type="InterPro" id="IPR017946">
    <property type="entry name" value="PLC-like_Pdiesterase_TIM-brl"/>
</dbReference>
<dbReference type="SMART" id="SM00147">
    <property type="entry name" value="RasGEF"/>
    <property type="match status" value="1"/>
</dbReference>
<dbReference type="InterPro" id="IPR029071">
    <property type="entry name" value="Ubiquitin-like_domsf"/>
</dbReference>
<evidence type="ECO:0000256" key="8">
    <source>
        <dbReference type="SAM" id="MobiDB-lite"/>
    </source>
</evidence>
<dbReference type="SMART" id="SM00148">
    <property type="entry name" value="PLCXc"/>
    <property type="match status" value="1"/>
</dbReference>
<comment type="catalytic activity">
    <reaction evidence="7">
        <text>a 1,2-diacyl-sn-glycero-3-phospho-(1D-myo-inositol-4,5-bisphosphate) + H2O = 1D-myo-inositol 1,4,5-trisphosphate + a 1,2-diacyl-sn-glycerol + H(+)</text>
        <dbReference type="Rhea" id="RHEA:33179"/>
        <dbReference type="ChEBI" id="CHEBI:15377"/>
        <dbReference type="ChEBI" id="CHEBI:15378"/>
        <dbReference type="ChEBI" id="CHEBI:17815"/>
        <dbReference type="ChEBI" id="CHEBI:58456"/>
        <dbReference type="ChEBI" id="CHEBI:203600"/>
        <dbReference type="EC" id="3.1.4.11"/>
    </reaction>
</comment>
<dbReference type="GO" id="GO:0048015">
    <property type="term" value="P:phosphatidylinositol-mediated signaling"/>
    <property type="evidence" value="ECO:0007669"/>
    <property type="project" value="TreeGrafter"/>
</dbReference>
<dbReference type="CDD" id="cd00275">
    <property type="entry name" value="C2_PLC_like"/>
    <property type="match status" value="1"/>
</dbReference>
<dbReference type="GO" id="GO:0007265">
    <property type="term" value="P:Ras protein signal transduction"/>
    <property type="evidence" value="ECO:0007669"/>
    <property type="project" value="TreeGrafter"/>
</dbReference>
<evidence type="ECO:0000256" key="6">
    <source>
        <dbReference type="PROSITE-ProRule" id="PRU00168"/>
    </source>
</evidence>
<dbReference type="PRINTS" id="PR00390">
    <property type="entry name" value="PHPHLIPASEC"/>
</dbReference>
<keyword evidence="5" id="KW-0807">Transducer</keyword>
<dbReference type="GO" id="GO:0004435">
    <property type="term" value="F:phosphatidylinositol-4,5-bisphosphate phospholipase C activity"/>
    <property type="evidence" value="ECO:0007669"/>
    <property type="project" value="UniProtKB-EC"/>
</dbReference>
<keyword evidence="3 7" id="KW-0442">Lipid degradation</keyword>